<dbReference type="AlphaFoldDB" id="A0A644YFV4"/>
<accession>A0A644YFV4</accession>
<protein>
    <submittedName>
        <fullName evidence="1">Uncharacterized protein</fullName>
    </submittedName>
</protein>
<sequence>MGHKQHRAALNRLQAEQFALERFACHRVQTCKRFVHQYDLRLDRQRFCNGDALLHAAAELVGVVVFVPAQADQIDELLCDCRILRFFVLAAHLERKLDVLQYGLPVKKLVKILKDQNAVNAGLTKQFSAETYASVILLKAGNAP</sequence>
<proteinExistence type="predicted"/>
<evidence type="ECO:0000313" key="1">
    <source>
        <dbReference type="EMBL" id="MPM27386.1"/>
    </source>
</evidence>
<dbReference type="AntiFam" id="ANF00095">
    <property type="entry name" value="Shadow ORF (opposite ABC transporters)"/>
</dbReference>
<reference evidence="1" key="1">
    <citation type="submission" date="2019-08" db="EMBL/GenBank/DDBJ databases">
        <authorList>
            <person name="Kucharzyk K."/>
            <person name="Murdoch R.W."/>
            <person name="Higgins S."/>
            <person name="Loffler F."/>
        </authorList>
    </citation>
    <scope>NUCLEOTIDE SEQUENCE</scope>
</reference>
<dbReference type="AntiFam" id="ANF00142">
    <property type="entry name" value="Shadow ORF (opposite yadG)"/>
</dbReference>
<gene>
    <name evidence="1" type="ORF">SDC9_73897</name>
</gene>
<comment type="caution">
    <text evidence="1">The sequence shown here is derived from an EMBL/GenBank/DDBJ whole genome shotgun (WGS) entry which is preliminary data.</text>
</comment>
<name>A0A644YFV4_9ZZZZ</name>
<organism evidence="1">
    <name type="scientific">bioreactor metagenome</name>
    <dbReference type="NCBI Taxonomy" id="1076179"/>
    <lineage>
        <taxon>unclassified sequences</taxon>
        <taxon>metagenomes</taxon>
        <taxon>ecological metagenomes</taxon>
    </lineage>
</organism>
<dbReference type="EMBL" id="VSSQ01004981">
    <property type="protein sequence ID" value="MPM27386.1"/>
    <property type="molecule type" value="Genomic_DNA"/>
</dbReference>